<evidence type="ECO:0008006" key="3">
    <source>
        <dbReference type="Google" id="ProtNLM"/>
    </source>
</evidence>
<keyword evidence="2" id="KW-1185">Reference proteome</keyword>
<dbReference type="Proteomes" id="UP001165541">
    <property type="component" value="Unassembled WGS sequence"/>
</dbReference>
<evidence type="ECO:0000313" key="2">
    <source>
        <dbReference type="Proteomes" id="UP001165541"/>
    </source>
</evidence>
<comment type="caution">
    <text evidence="1">The sequence shown here is derived from an EMBL/GenBank/DDBJ whole genome shotgun (WGS) entry which is preliminary data.</text>
</comment>
<dbReference type="EMBL" id="JAMKFE010000005">
    <property type="protein sequence ID" value="MCM5679978.1"/>
    <property type="molecule type" value="Genomic_DNA"/>
</dbReference>
<dbReference type="RefSeq" id="WP_251778183.1">
    <property type="nucleotide sequence ID" value="NZ_JAMKFE010000005.1"/>
</dbReference>
<name>A0ABT0YMV4_9BURK</name>
<gene>
    <name evidence="1" type="ORF">M8A51_10580</name>
</gene>
<evidence type="ECO:0000313" key="1">
    <source>
        <dbReference type="EMBL" id="MCM5679978.1"/>
    </source>
</evidence>
<accession>A0ABT0YMV4</accession>
<proteinExistence type="predicted"/>
<protein>
    <recommendedName>
        <fullName evidence="3">DUF4347 domain-containing protein</fullName>
    </recommendedName>
</protein>
<reference evidence="1" key="1">
    <citation type="submission" date="2022-05" db="EMBL/GenBank/DDBJ databases">
        <title>Schlegelella sp. nov., isolated from mangrove soil.</title>
        <authorList>
            <person name="Liu Y."/>
            <person name="Ge X."/>
            <person name="Liu W."/>
        </authorList>
    </citation>
    <scope>NUCLEOTIDE SEQUENCE</scope>
    <source>
        <strain evidence="1">S2-27</strain>
    </source>
</reference>
<sequence>MPGTLLAYDAAFPRAATVLSSPSAQQLRDHHYPTPHQLLACPPTMHADVIGRQLALSADLMGLLDVLILFGHGIITNGVTRGILISADPLTDSNLWALDQMRGKFVRGGRIELWVCAAASSTTGGGRSSGSSFCQLMADRVGVDVLAAEDLQGFLNSAQRNVADTGLWLTESYFLPWEGTVRRFRPRG</sequence>
<organism evidence="1 2">
    <name type="scientific">Caldimonas mangrovi</name>
    <dbReference type="NCBI Taxonomy" id="2944811"/>
    <lineage>
        <taxon>Bacteria</taxon>
        <taxon>Pseudomonadati</taxon>
        <taxon>Pseudomonadota</taxon>
        <taxon>Betaproteobacteria</taxon>
        <taxon>Burkholderiales</taxon>
        <taxon>Sphaerotilaceae</taxon>
        <taxon>Caldimonas</taxon>
    </lineage>
</organism>